<proteinExistence type="predicted"/>
<evidence type="ECO:0000313" key="1">
    <source>
        <dbReference type="EMBL" id="JAH39126.1"/>
    </source>
</evidence>
<name>A0A0E9SCW8_ANGAN</name>
<dbReference type="AlphaFoldDB" id="A0A0E9SCW8"/>
<reference evidence="1" key="2">
    <citation type="journal article" date="2015" name="Fish Shellfish Immunol.">
        <title>Early steps in the European eel (Anguilla anguilla)-Vibrio vulnificus interaction in the gills: Role of the RtxA13 toxin.</title>
        <authorList>
            <person name="Callol A."/>
            <person name="Pajuelo D."/>
            <person name="Ebbesson L."/>
            <person name="Teles M."/>
            <person name="MacKenzie S."/>
            <person name="Amaro C."/>
        </authorList>
    </citation>
    <scope>NUCLEOTIDE SEQUENCE</scope>
</reference>
<accession>A0A0E9SCW8</accession>
<dbReference type="EMBL" id="GBXM01069451">
    <property type="protein sequence ID" value="JAH39126.1"/>
    <property type="molecule type" value="Transcribed_RNA"/>
</dbReference>
<protein>
    <submittedName>
        <fullName evidence="1">Uncharacterized protein</fullName>
    </submittedName>
</protein>
<organism evidence="1">
    <name type="scientific">Anguilla anguilla</name>
    <name type="common">European freshwater eel</name>
    <name type="synonym">Muraena anguilla</name>
    <dbReference type="NCBI Taxonomy" id="7936"/>
    <lineage>
        <taxon>Eukaryota</taxon>
        <taxon>Metazoa</taxon>
        <taxon>Chordata</taxon>
        <taxon>Craniata</taxon>
        <taxon>Vertebrata</taxon>
        <taxon>Euteleostomi</taxon>
        <taxon>Actinopterygii</taxon>
        <taxon>Neopterygii</taxon>
        <taxon>Teleostei</taxon>
        <taxon>Anguilliformes</taxon>
        <taxon>Anguillidae</taxon>
        <taxon>Anguilla</taxon>
    </lineage>
</organism>
<sequence length="58" mass="6518">MMLHNQVPLIHKPFSGKKITKMEVWICLAYFEMIASGAPLQLSLGKELAGNKNTLHTH</sequence>
<reference evidence="1" key="1">
    <citation type="submission" date="2014-11" db="EMBL/GenBank/DDBJ databases">
        <authorList>
            <person name="Amaro Gonzalez C."/>
        </authorList>
    </citation>
    <scope>NUCLEOTIDE SEQUENCE</scope>
</reference>